<dbReference type="PIRSF" id="PIRSF036710">
    <property type="entry name" value="YphA_Bacsu"/>
    <property type="match status" value="1"/>
</dbReference>
<keyword evidence="1" id="KW-0472">Membrane</keyword>
<dbReference type="EMBL" id="RCVZ01000007">
    <property type="protein sequence ID" value="RLQ95086.1"/>
    <property type="molecule type" value="Genomic_DNA"/>
</dbReference>
<feature type="transmembrane region" description="Helical" evidence="1">
    <location>
        <begin position="132"/>
        <end position="149"/>
    </location>
</feature>
<dbReference type="AlphaFoldDB" id="A0A3L7JWF7"/>
<evidence type="ECO:0000256" key="1">
    <source>
        <dbReference type="SAM" id="Phobius"/>
    </source>
</evidence>
<feature type="transmembrane region" description="Helical" evidence="1">
    <location>
        <begin position="29"/>
        <end position="45"/>
    </location>
</feature>
<accession>A0A3L7JWF7</accession>
<keyword evidence="1" id="KW-1133">Transmembrane helix</keyword>
<organism evidence="2 3">
    <name type="scientific">Falsibacillus albus</name>
    <dbReference type="NCBI Taxonomy" id="2478915"/>
    <lineage>
        <taxon>Bacteria</taxon>
        <taxon>Bacillati</taxon>
        <taxon>Bacillota</taxon>
        <taxon>Bacilli</taxon>
        <taxon>Bacillales</taxon>
        <taxon>Bacillaceae</taxon>
        <taxon>Falsibacillus</taxon>
    </lineage>
</organism>
<dbReference type="Pfam" id="PF24124">
    <property type="entry name" value="YphA"/>
    <property type="match status" value="1"/>
</dbReference>
<name>A0A3L7JWF7_9BACI</name>
<evidence type="ECO:0000313" key="2">
    <source>
        <dbReference type="EMBL" id="RLQ95086.1"/>
    </source>
</evidence>
<protein>
    <submittedName>
        <fullName evidence="2">Uncharacterized protein</fullName>
    </submittedName>
</protein>
<sequence>MPGIFYLWLLWGVWVLGTFFMERNKRERFFLSFISLLLLITFPYVVEFKDYQIQVPAIILAIICIIQISKYSFLEKIHLLIRYITVSFGYSGFLFMALYDPVWLIVEKKYMTIIFLVIIIHLLGFKDLKKMMVCLIISVTQGDIIYSVGLERLGIPTVIGAPDTLDTLALSSLVILMVKGFAAAAYYLESKQQFGKKQKQI</sequence>
<feature type="transmembrane region" description="Helical" evidence="1">
    <location>
        <begin position="169"/>
        <end position="188"/>
    </location>
</feature>
<reference evidence="2 3" key="1">
    <citation type="submission" date="2018-10" db="EMBL/GenBank/DDBJ databases">
        <title>Falsibacillus sp. genome draft.</title>
        <authorList>
            <person name="Shi S."/>
        </authorList>
    </citation>
    <scope>NUCLEOTIDE SEQUENCE [LARGE SCALE GENOMIC DNA]</scope>
    <source>
        <strain evidence="2 3">GY 10110</strain>
    </source>
</reference>
<dbReference type="InterPro" id="IPR014617">
    <property type="entry name" value="YphA_Bacsu"/>
</dbReference>
<proteinExistence type="predicted"/>
<gene>
    <name evidence="2" type="ORF">D9X91_11325</name>
</gene>
<keyword evidence="3" id="KW-1185">Reference proteome</keyword>
<comment type="caution">
    <text evidence="2">The sequence shown here is derived from an EMBL/GenBank/DDBJ whole genome shotgun (WGS) entry which is preliminary data.</text>
</comment>
<evidence type="ECO:0000313" key="3">
    <source>
        <dbReference type="Proteomes" id="UP000276770"/>
    </source>
</evidence>
<feature type="transmembrane region" description="Helical" evidence="1">
    <location>
        <begin position="51"/>
        <end position="68"/>
    </location>
</feature>
<feature type="transmembrane region" description="Helical" evidence="1">
    <location>
        <begin position="6"/>
        <end position="22"/>
    </location>
</feature>
<keyword evidence="1" id="KW-0812">Transmembrane</keyword>
<feature type="transmembrane region" description="Helical" evidence="1">
    <location>
        <begin position="80"/>
        <end position="98"/>
    </location>
</feature>
<feature type="transmembrane region" description="Helical" evidence="1">
    <location>
        <begin position="110"/>
        <end position="125"/>
    </location>
</feature>
<dbReference type="Proteomes" id="UP000276770">
    <property type="component" value="Unassembled WGS sequence"/>
</dbReference>